<reference evidence="2" key="1">
    <citation type="submission" date="2016-11" db="UniProtKB">
        <authorList>
            <consortium name="WormBaseParasite"/>
        </authorList>
    </citation>
    <scope>IDENTIFICATION</scope>
    <source>
        <strain evidence="2">KR3021</strain>
    </source>
</reference>
<protein>
    <submittedName>
        <fullName evidence="2">SERPIN domain-containing protein</fullName>
    </submittedName>
</protein>
<organism evidence="1 2">
    <name type="scientific">Rhabditophanes sp. KR3021</name>
    <dbReference type="NCBI Taxonomy" id="114890"/>
    <lineage>
        <taxon>Eukaryota</taxon>
        <taxon>Metazoa</taxon>
        <taxon>Ecdysozoa</taxon>
        <taxon>Nematoda</taxon>
        <taxon>Chromadorea</taxon>
        <taxon>Rhabditida</taxon>
        <taxon>Tylenchina</taxon>
        <taxon>Panagrolaimomorpha</taxon>
        <taxon>Strongyloidoidea</taxon>
        <taxon>Alloionematidae</taxon>
        <taxon>Rhabditophanes</taxon>
    </lineage>
</organism>
<sequence length="320" mass="37008">MGSNGNTLKQLAHFLNPKQTSMPEAINLDLITTGEYFQSEMNLFMPLNTEICPDYYNHLPESLNIKIQKMDFSNNVKAVDIINHKIQNLTNGHISHFLSPQEINEFTQLIIAESFYFKFNWTYPFKKESMGMNNFVTLKNEFKTVQMMSLSRKLNYTQDDKFHMVKLMFADQASSMIILVPKEKGDIKKLFSKLNTEQIIKMIPTMKEEQIKLTMPSFKTEVKHDLSKLMSLYGIVDAFTNAADFSKMSPSKLKISKFSQTIGIDFGIENIQNYDAINIDMSKTRQARSINEPIVVTADRPFLYFVHMIYDIIPIVGIYH</sequence>
<name>A0AC35UDE1_9BILA</name>
<evidence type="ECO:0000313" key="1">
    <source>
        <dbReference type="Proteomes" id="UP000095286"/>
    </source>
</evidence>
<accession>A0AC35UDE1</accession>
<dbReference type="Proteomes" id="UP000095286">
    <property type="component" value="Unplaced"/>
</dbReference>
<dbReference type="WBParaSite" id="RSKR_0001010250.1">
    <property type="protein sequence ID" value="RSKR_0001010250.1"/>
    <property type="gene ID" value="RSKR_0001010250"/>
</dbReference>
<proteinExistence type="predicted"/>
<evidence type="ECO:0000313" key="2">
    <source>
        <dbReference type="WBParaSite" id="RSKR_0001010250.1"/>
    </source>
</evidence>